<proteinExistence type="predicted"/>
<keyword evidence="3" id="KW-1185">Reference proteome</keyword>
<organism evidence="2 3">
    <name type="scientific">Petrolisthes cinctipes</name>
    <name type="common">Flat porcelain crab</name>
    <dbReference type="NCBI Taxonomy" id="88211"/>
    <lineage>
        <taxon>Eukaryota</taxon>
        <taxon>Metazoa</taxon>
        <taxon>Ecdysozoa</taxon>
        <taxon>Arthropoda</taxon>
        <taxon>Crustacea</taxon>
        <taxon>Multicrustacea</taxon>
        <taxon>Malacostraca</taxon>
        <taxon>Eumalacostraca</taxon>
        <taxon>Eucarida</taxon>
        <taxon>Decapoda</taxon>
        <taxon>Pleocyemata</taxon>
        <taxon>Anomura</taxon>
        <taxon>Galatheoidea</taxon>
        <taxon>Porcellanidae</taxon>
        <taxon>Petrolisthes</taxon>
    </lineage>
</organism>
<name>A0AAE1BHT0_PETCI</name>
<gene>
    <name evidence="2" type="ORF">Pcinc_042472</name>
</gene>
<evidence type="ECO:0000313" key="2">
    <source>
        <dbReference type="EMBL" id="KAK3850850.1"/>
    </source>
</evidence>
<comment type="caution">
    <text evidence="2">The sequence shown here is derived from an EMBL/GenBank/DDBJ whole genome shotgun (WGS) entry which is preliminary data.</text>
</comment>
<evidence type="ECO:0000256" key="1">
    <source>
        <dbReference type="SAM" id="MobiDB-lite"/>
    </source>
</evidence>
<feature type="compositionally biased region" description="Low complexity" evidence="1">
    <location>
        <begin position="135"/>
        <end position="161"/>
    </location>
</feature>
<protein>
    <submittedName>
        <fullName evidence="2">Uncharacterized protein</fullName>
    </submittedName>
</protein>
<sequence length="301" mass="33015">MLHLFTFIPFIHNYTCLLSALYFPPKASSSSSSSSSDASHSPPSTPTTNVYKAVRVPWCLSAARVSCESTPSSQFPTRLFSVSPARAPHRHKMRIQVFSIIHKSTTPQVVATKTTKCITTNITSNSDNNKQHHQNTTTNNTPTTITLTPTTTTTITPTTTTTITPTTTTTITPTTTTTTITPTTTTTITLTTTTLDTINITLTTTKQTSKPPQTTHLVDNDDVITSFSSFLLFAFHYHLSHCLSSFILHALPILLPHPSRSSYPPSSSFTLFLSSFLILHARPILLPRPSRSSYPPFFLPT</sequence>
<accession>A0AAE1BHT0</accession>
<dbReference type="EMBL" id="JAWQEG010008169">
    <property type="protein sequence ID" value="KAK3850850.1"/>
    <property type="molecule type" value="Genomic_DNA"/>
</dbReference>
<feature type="region of interest" description="Disordered" evidence="1">
    <location>
        <begin position="123"/>
        <end position="161"/>
    </location>
</feature>
<reference evidence="2" key="1">
    <citation type="submission" date="2023-10" db="EMBL/GenBank/DDBJ databases">
        <title>Genome assemblies of two species of porcelain crab, Petrolisthes cinctipes and Petrolisthes manimaculis (Anomura: Porcellanidae).</title>
        <authorList>
            <person name="Angst P."/>
        </authorList>
    </citation>
    <scope>NUCLEOTIDE SEQUENCE</scope>
    <source>
        <strain evidence="2">PB745_01</strain>
        <tissue evidence="2">Gill</tissue>
    </source>
</reference>
<dbReference type="Proteomes" id="UP001286313">
    <property type="component" value="Unassembled WGS sequence"/>
</dbReference>
<evidence type="ECO:0000313" key="3">
    <source>
        <dbReference type="Proteomes" id="UP001286313"/>
    </source>
</evidence>
<dbReference type="AlphaFoldDB" id="A0AAE1BHT0"/>